<sequence>MFPTSNTAQDRRASSIGVDPFQNSGSFCDKCGVPKAESTMLACGGCQLFQFGNTDVLPCSDIASVVVAPYLQFTILIMYNGLVIAKGQIGRIIRVKQQLVASYVDMSITKVASFPGLTTKLSCLSLQKWTHRHNSALLWGCMNALHVQSDPERALTHVFYVTLELTDEARAGTRLKVNRMFRVVDAVAIEKEQLAKKWWEITPQLQGRPEKEEDVITTTIIRCGEYADFLDALHRKVDLRAVSKVDRTWKATFMAATKVSDREVDVVKTDPLQYDLD</sequence>
<evidence type="ECO:0000313" key="2">
    <source>
        <dbReference type="Proteomes" id="UP000054166"/>
    </source>
</evidence>
<reference evidence="2" key="2">
    <citation type="submission" date="2015-01" db="EMBL/GenBank/DDBJ databases">
        <title>Evolutionary Origins and Diversification of the Mycorrhizal Mutualists.</title>
        <authorList>
            <consortium name="DOE Joint Genome Institute"/>
            <consortium name="Mycorrhizal Genomics Consortium"/>
            <person name="Kohler A."/>
            <person name="Kuo A."/>
            <person name="Nagy L.G."/>
            <person name="Floudas D."/>
            <person name="Copeland A."/>
            <person name="Barry K.W."/>
            <person name="Cichocki N."/>
            <person name="Veneault-Fourrey C."/>
            <person name="LaButti K."/>
            <person name="Lindquist E.A."/>
            <person name="Lipzen A."/>
            <person name="Lundell T."/>
            <person name="Morin E."/>
            <person name="Murat C."/>
            <person name="Riley R."/>
            <person name="Ohm R."/>
            <person name="Sun H."/>
            <person name="Tunlid A."/>
            <person name="Henrissat B."/>
            <person name="Grigoriev I.V."/>
            <person name="Hibbett D.S."/>
            <person name="Martin F."/>
        </authorList>
    </citation>
    <scope>NUCLEOTIDE SEQUENCE [LARGE SCALE GENOMIC DNA]</scope>
    <source>
        <strain evidence="2">F 1598</strain>
    </source>
</reference>
<proteinExistence type="predicted"/>
<reference evidence="1 2" key="1">
    <citation type="submission" date="2014-04" db="EMBL/GenBank/DDBJ databases">
        <authorList>
            <consortium name="DOE Joint Genome Institute"/>
            <person name="Kuo A."/>
            <person name="Tarkka M."/>
            <person name="Buscot F."/>
            <person name="Kohler A."/>
            <person name="Nagy L.G."/>
            <person name="Floudas D."/>
            <person name="Copeland A."/>
            <person name="Barry K.W."/>
            <person name="Cichocki N."/>
            <person name="Veneault-Fourrey C."/>
            <person name="LaButti K."/>
            <person name="Lindquist E.A."/>
            <person name="Lipzen A."/>
            <person name="Lundell T."/>
            <person name="Morin E."/>
            <person name="Murat C."/>
            <person name="Sun H."/>
            <person name="Tunlid A."/>
            <person name="Henrissat B."/>
            <person name="Grigoriev I.V."/>
            <person name="Hibbett D.S."/>
            <person name="Martin F."/>
            <person name="Nordberg H.P."/>
            <person name="Cantor M.N."/>
            <person name="Hua S.X."/>
        </authorList>
    </citation>
    <scope>NUCLEOTIDE SEQUENCE [LARGE SCALE GENOMIC DNA]</scope>
    <source>
        <strain evidence="1 2">F 1598</strain>
    </source>
</reference>
<dbReference type="EMBL" id="KN833011">
    <property type="protein sequence ID" value="KIM79101.1"/>
    <property type="molecule type" value="Genomic_DNA"/>
</dbReference>
<dbReference type="AlphaFoldDB" id="A0A0C3FH36"/>
<name>A0A0C3FH36_PILCF</name>
<organism evidence="1 2">
    <name type="scientific">Piloderma croceum (strain F 1598)</name>
    <dbReference type="NCBI Taxonomy" id="765440"/>
    <lineage>
        <taxon>Eukaryota</taxon>
        <taxon>Fungi</taxon>
        <taxon>Dikarya</taxon>
        <taxon>Basidiomycota</taxon>
        <taxon>Agaricomycotina</taxon>
        <taxon>Agaricomycetes</taxon>
        <taxon>Agaricomycetidae</taxon>
        <taxon>Atheliales</taxon>
        <taxon>Atheliaceae</taxon>
        <taxon>Piloderma</taxon>
    </lineage>
</organism>
<dbReference type="InParanoid" id="A0A0C3FH36"/>
<keyword evidence="2" id="KW-1185">Reference proteome</keyword>
<dbReference type="HOGENOM" id="CLU_1005142_0_0_1"/>
<accession>A0A0C3FH36</accession>
<gene>
    <name evidence="1" type="ORF">PILCRDRAFT_90245</name>
</gene>
<protein>
    <submittedName>
        <fullName evidence="1">Uncharacterized protein</fullName>
    </submittedName>
</protein>
<dbReference type="Proteomes" id="UP000054166">
    <property type="component" value="Unassembled WGS sequence"/>
</dbReference>
<evidence type="ECO:0000313" key="1">
    <source>
        <dbReference type="EMBL" id="KIM79101.1"/>
    </source>
</evidence>